<evidence type="ECO:0008006" key="3">
    <source>
        <dbReference type="Google" id="ProtNLM"/>
    </source>
</evidence>
<gene>
    <name evidence="1" type="ORF">GCM10011390_07000</name>
</gene>
<dbReference type="AlphaFoldDB" id="A0A917E1Y5"/>
<keyword evidence="2" id="KW-1185">Reference proteome</keyword>
<dbReference type="EMBL" id="BMIQ01000001">
    <property type="protein sequence ID" value="GGD90905.1"/>
    <property type="molecule type" value="Genomic_DNA"/>
</dbReference>
<sequence length="334" mass="34499">MRFGPWPLAGAEGAILAHAAKLETGRIAKGTRLGPDEIARLGAAGIASVTGARLDPGDLAEDEAAAALSAALAADGIEAAPAATGRVNLFARGAGLLVVERASVDGVNRVDAGLTLATLSEFAPVGEGQMVATVKIIPLAVPGEAVRRAAALLRARPALRLARFRPQRVALVQTRLAGLKESVLDKTRRVTDERLAPAGSAIVEERRCDHAAEALADALTSLGDCDLAIVFGASAVIDAEDVIPSAIRLAGGDVDHLGMPVDPGNLLLVGRFRDRPILGAPGCARSAKENGFDWVVNRLLADIHVTSEDIRAMGVGGLLAEIPSRPQPRQPAGR</sequence>
<dbReference type="CDD" id="cd03522">
    <property type="entry name" value="MoeA_like"/>
    <property type="match status" value="1"/>
</dbReference>
<evidence type="ECO:0000313" key="2">
    <source>
        <dbReference type="Proteomes" id="UP000644699"/>
    </source>
</evidence>
<evidence type="ECO:0000313" key="1">
    <source>
        <dbReference type="EMBL" id="GGD90905.1"/>
    </source>
</evidence>
<dbReference type="SUPFAM" id="SSF53218">
    <property type="entry name" value="Molybdenum cofactor biosynthesis proteins"/>
    <property type="match status" value="1"/>
</dbReference>
<comment type="caution">
    <text evidence="1">The sequence shown here is derived from an EMBL/GenBank/DDBJ whole genome shotgun (WGS) entry which is preliminary data.</text>
</comment>
<reference evidence="1" key="1">
    <citation type="journal article" date="2014" name="Int. J. Syst. Evol. Microbiol.">
        <title>Complete genome sequence of Corynebacterium casei LMG S-19264T (=DSM 44701T), isolated from a smear-ripened cheese.</title>
        <authorList>
            <consortium name="US DOE Joint Genome Institute (JGI-PGF)"/>
            <person name="Walter F."/>
            <person name="Albersmeier A."/>
            <person name="Kalinowski J."/>
            <person name="Ruckert C."/>
        </authorList>
    </citation>
    <scope>NUCLEOTIDE SEQUENCE</scope>
    <source>
        <strain evidence="1">CGMCC 1.15367</strain>
    </source>
</reference>
<accession>A0A917E1Y5</accession>
<proteinExistence type="predicted"/>
<dbReference type="Proteomes" id="UP000644699">
    <property type="component" value="Unassembled WGS sequence"/>
</dbReference>
<organism evidence="1 2">
    <name type="scientific">Aureimonas endophytica</name>
    <dbReference type="NCBI Taxonomy" id="2027858"/>
    <lineage>
        <taxon>Bacteria</taxon>
        <taxon>Pseudomonadati</taxon>
        <taxon>Pseudomonadota</taxon>
        <taxon>Alphaproteobacteria</taxon>
        <taxon>Hyphomicrobiales</taxon>
        <taxon>Aurantimonadaceae</taxon>
        <taxon>Aureimonas</taxon>
    </lineage>
</organism>
<dbReference type="Gene3D" id="3.40.980.10">
    <property type="entry name" value="MoaB/Mog-like domain"/>
    <property type="match status" value="1"/>
</dbReference>
<name>A0A917E1Y5_9HYPH</name>
<reference evidence="1" key="2">
    <citation type="submission" date="2020-09" db="EMBL/GenBank/DDBJ databases">
        <authorList>
            <person name="Sun Q."/>
            <person name="Zhou Y."/>
        </authorList>
    </citation>
    <scope>NUCLEOTIDE SEQUENCE</scope>
    <source>
        <strain evidence="1">CGMCC 1.15367</strain>
    </source>
</reference>
<protein>
    <recommendedName>
        <fullName evidence="3">Molybdopterin molybdenumtransferase</fullName>
    </recommendedName>
</protein>
<dbReference type="InterPro" id="IPR036425">
    <property type="entry name" value="MoaB/Mog-like_dom_sf"/>
</dbReference>